<dbReference type="PANTHER" id="PTHR47708">
    <property type="match status" value="1"/>
</dbReference>
<evidence type="ECO:0000259" key="1">
    <source>
        <dbReference type="Pfam" id="PF07287"/>
    </source>
</evidence>
<dbReference type="Proteomes" id="UP001597460">
    <property type="component" value="Unassembled WGS sequence"/>
</dbReference>
<evidence type="ECO:0000313" key="2">
    <source>
        <dbReference type="EMBL" id="MFD2532125.1"/>
    </source>
</evidence>
<dbReference type="Pfam" id="PF07287">
    <property type="entry name" value="AtuA"/>
    <property type="match status" value="1"/>
</dbReference>
<keyword evidence="3" id="KW-1185">Reference proteome</keyword>
<organism evidence="2 3">
    <name type="scientific">Gracilimonas halophila</name>
    <dbReference type="NCBI Taxonomy" id="1834464"/>
    <lineage>
        <taxon>Bacteria</taxon>
        <taxon>Pseudomonadati</taxon>
        <taxon>Balneolota</taxon>
        <taxon>Balneolia</taxon>
        <taxon>Balneolales</taxon>
        <taxon>Balneolaceae</taxon>
        <taxon>Gracilimonas</taxon>
    </lineage>
</organism>
<sequence>MKEFIRIASGQGFWGDLPNAPVNQAKKGPIDYLVMDYLAEVTMSIMQKQRMRNPDWGYARDFVNVVEQVLPEIKNDGIKVISNAGGVNPNACKDEILKVAKEKGYTGLKVAVVDGDDILDQIDELIADGHELKNMDNGRPISTIKDQLLSANVYFGCQPIVEALAKGADVIITGRVTDTGLTLAPMIHEFGWELDDFDKMAVGTIAGHILECGAQSSGGNFTDWEKVEDFTDIGFPIVQAYPDGDFFVTKHEGTGGLVSAMTVKEQLLYEIGDPAEYITPDVIADFTSIKVEETEKNKVKVTGIKGHPDTPTYKVSASYNDGYKLSATLVYCWPDALKKAVKGAEILEKRAENLGLQFNEFNKEYIGYNGNSEQPVTEEALNTEFDEIQMRISVSGERKNDLNRFGMEIAPLILTGPSGVTGFAGGRPKASDVVAYWPALLDKEAVTPRVTVFEID</sequence>
<evidence type="ECO:0000313" key="3">
    <source>
        <dbReference type="Proteomes" id="UP001597460"/>
    </source>
</evidence>
<gene>
    <name evidence="2" type="ORF">ACFSVN_06680</name>
</gene>
<proteinExistence type="predicted"/>
<dbReference type="EMBL" id="JBHULI010000024">
    <property type="protein sequence ID" value="MFD2532125.1"/>
    <property type="molecule type" value="Genomic_DNA"/>
</dbReference>
<dbReference type="RefSeq" id="WP_390300292.1">
    <property type="nucleotide sequence ID" value="NZ_JBHULI010000024.1"/>
</dbReference>
<dbReference type="PANTHER" id="PTHR47708:SF2">
    <property type="entry name" value="SI:CH73-132F6.5"/>
    <property type="match status" value="1"/>
</dbReference>
<comment type="caution">
    <text evidence="2">The sequence shown here is derived from an EMBL/GenBank/DDBJ whole genome shotgun (WGS) entry which is preliminary data.</text>
</comment>
<dbReference type="InterPro" id="IPR010839">
    <property type="entry name" value="AtuA_N"/>
</dbReference>
<name>A0ABW5JI24_9BACT</name>
<reference evidence="3" key="1">
    <citation type="journal article" date="2019" name="Int. J. Syst. Evol. Microbiol.">
        <title>The Global Catalogue of Microorganisms (GCM) 10K type strain sequencing project: providing services to taxonomists for standard genome sequencing and annotation.</title>
        <authorList>
            <consortium name="The Broad Institute Genomics Platform"/>
            <consortium name="The Broad Institute Genome Sequencing Center for Infectious Disease"/>
            <person name="Wu L."/>
            <person name="Ma J."/>
        </authorList>
    </citation>
    <scope>NUCLEOTIDE SEQUENCE [LARGE SCALE GENOMIC DNA]</scope>
    <source>
        <strain evidence="3">KCTC 52042</strain>
    </source>
</reference>
<feature type="domain" description="Acyclic terpene utilisation N-terminal" evidence="1">
    <location>
        <begin position="5"/>
        <end position="451"/>
    </location>
</feature>
<protein>
    <submittedName>
        <fullName evidence="2">Acyclic terpene utilization AtuA family protein</fullName>
    </submittedName>
</protein>
<accession>A0ABW5JI24</accession>